<dbReference type="Pfam" id="PF00550">
    <property type="entry name" value="PP-binding"/>
    <property type="match status" value="2"/>
</dbReference>
<dbReference type="Pfam" id="PF13193">
    <property type="entry name" value="AMP-binding_C"/>
    <property type="match status" value="2"/>
</dbReference>
<dbReference type="GO" id="GO:0016874">
    <property type="term" value="F:ligase activity"/>
    <property type="evidence" value="ECO:0007669"/>
    <property type="project" value="UniProtKB-KW"/>
</dbReference>
<dbReference type="GO" id="GO:0043041">
    <property type="term" value="P:amino acid activation for nonribosomal peptide biosynthetic process"/>
    <property type="evidence" value="ECO:0007669"/>
    <property type="project" value="TreeGrafter"/>
</dbReference>
<dbReference type="InterPro" id="IPR025110">
    <property type="entry name" value="AMP-bd_C"/>
</dbReference>
<dbReference type="PROSITE" id="PS00455">
    <property type="entry name" value="AMP_BINDING"/>
    <property type="match status" value="2"/>
</dbReference>
<dbReference type="FunFam" id="3.30.300.30:FF:000010">
    <property type="entry name" value="Enterobactin synthetase component F"/>
    <property type="match status" value="1"/>
</dbReference>
<accession>A0A4E0QMW0</accession>
<keyword evidence="8" id="KW-1185">Reference proteome</keyword>
<dbReference type="SMART" id="SM00823">
    <property type="entry name" value="PKS_PP"/>
    <property type="match status" value="2"/>
</dbReference>
<evidence type="ECO:0000313" key="8">
    <source>
        <dbReference type="Proteomes" id="UP000030428"/>
    </source>
</evidence>
<dbReference type="Proteomes" id="UP000030428">
    <property type="component" value="Unassembled WGS sequence"/>
</dbReference>
<protein>
    <recommendedName>
        <fullName evidence="6">Carrier domain-containing protein</fullName>
    </recommendedName>
</protein>
<comment type="similarity">
    <text evidence="2">Belongs to the ATP-dependent AMP-binding enzyme family.</text>
</comment>
<dbReference type="Gene3D" id="3.30.559.10">
    <property type="entry name" value="Chloramphenicol acetyltransferase-like domain"/>
    <property type="match status" value="1"/>
</dbReference>
<dbReference type="FunFam" id="3.40.50.980:FF:000001">
    <property type="entry name" value="Non-ribosomal peptide synthetase"/>
    <property type="match status" value="2"/>
</dbReference>
<dbReference type="Gene3D" id="3.30.559.30">
    <property type="entry name" value="Nonribosomal peptide synthetase, condensation domain"/>
    <property type="match status" value="1"/>
</dbReference>
<feature type="domain" description="Carrier" evidence="6">
    <location>
        <begin position="517"/>
        <end position="592"/>
    </location>
</feature>
<dbReference type="InterPro" id="IPR000873">
    <property type="entry name" value="AMP-dep_synth/lig_dom"/>
</dbReference>
<dbReference type="Pfam" id="PF00668">
    <property type="entry name" value="Condensation"/>
    <property type="match status" value="1"/>
</dbReference>
<evidence type="ECO:0000256" key="4">
    <source>
        <dbReference type="ARBA" id="ARBA00022553"/>
    </source>
</evidence>
<dbReference type="CDD" id="cd19531">
    <property type="entry name" value="LCL_NRPS-like"/>
    <property type="match status" value="1"/>
</dbReference>
<keyword evidence="3" id="KW-0596">Phosphopantetheine</keyword>
<comment type="cofactor">
    <cofactor evidence="1">
        <name>pantetheine 4'-phosphate</name>
        <dbReference type="ChEBI" id="CHEBI:47942"/>
    </cofactor>
</comment>
<dbReference type="SUPFAM" id="SSF56801">
    <property type="entry name" value="Acetyl-CoA synthetase-like"/>
    <property type="match status" value="2"/>
</dbReference>
<dbReference type="GO" id="GO:0044550">
    <property type="term" value="P:secondary metabolite biosynthetic process"/>
    <property type="evidence" value="ECO:0007669"/>
    <property type="project" value="UniProtKB-ARBA"/>
</dbReference>
<dbReference type="Pfam" id="PF00975">
    <property type="entry name" value="Thioesterase"/>
    <property type="match status" value="1"/>
</dbReference>
<dbReference type="FunFam" id="2.30.38.10:FF:000001">
    <property type="entry name" value="Non-ribosomal peptide synthetase PvdI"/>
    <property type="match status" value="2"/>
</dbReference>
<dbReference type="PANTHER" id="PTHR45527:SF14">
    <property type="entry name" value="PLIPASTATIN SYNTHASE SUBUNIT B"/>
    <property type="match status" value="1"/>
</dbReference>
<reference evidence="7 8" key="1">
    <citation type="journal article" date="2016" name="Front. Microbiol.">
        <title>Single-Cell (Meta-)Genomics of a Dimorphic Candidatus Thiomargarita nelsonii Reveals Genomic Plasticity.</title>
        <authorList>
            <person name="Flood B.E."/>
            <person name="Fliss P."/>
            <person name="Jones D.S."/>
            <person name="Dick G.J."/>
            <person name="Jain S."/>
            <person name="Kaster A.K."/>
            <person name="Winkel M."/>
            <person name="Mussmann M."/>
            <person name="Bailey J."/>
        </authorList>
    </citation>
    <scope>NUCLEOTIDE SEQUENCE [LARGE SCALE GENOMIC DNA]</scope>
    <source>
        <strain evidence="7">Hydrate Ridge</strain>
    </source>
</reference>
<dbReference type="SUPFAM" id="SSF53474">
    <property type="entry name" value="alpha/beta-Hydrolases"/>
    <property type="match status" value="1"/>
</dbReference>
<dbReference type="InterPro" id="IPR029058">
    <property type="entry name" value="AB_hydrolase_fold"/>
</dbReference>
<feature type="domain" description="Carrier" evidence="6">
    <location>
        <begin position="1544"/>
        <end position="1627"/>
    </location>
</feature>
<dbReference type="PROSITE" id="PS50075">
    <property type="entry name" value="CARRIER"/>
    <property type="match status" value="2"/>
</dbReference>
<comment type="caution">
    <text evidence="7">The sequence shown here is derived from an EMBL/GenBank/DDBJ whole genome shotgun (WGS) entry which is preliminary data.</text>
</comment>
<dbReference type="Gene3D" id="3.40.50.1820">
    <property type="entry name" value="alpha/beta hydrolase"/>
    <property type="match status" value="1"/>
</dbReference>
<dbReference type="CDD" id="cd17643">
    <property type="entry name" value="A_NRPS_Cytc1-like"/>
    <property type="match status" value="1"/>
</dbReference>
<dbReference type="GO" id="GO:0031177">
    <property type="term" value="F:phosphopantetheine binding"/>
    <property type="evidence" value="ECO:0007669"/>
    <property type="project" value="InterPro"/>
</dbReference>
<dbReference type="InterPro" id="IPR020845">
    <property type="entry name" value="AMP-binding_CS"/>
</dbReference>
<dbReference type="NCBIfam" id="TIGR01733">
    <property type="entry name" value="AA-adenyl-dom"/>
    <property type="match status" value="2"/>
</dbReference>
<dbReference type="InterPro" id="IPR006162">
    <property type="entry name" value="Ppantetheine_attach_site"/>
</dbReference>
<dbReference type="Gene3D" id="3.40.50.980">
    <property type="match status" value="4"/>
</dbReference>
<dbReference type="InterPro" id="IPR020806">
    <property type="entry name" value="PKS_PP-bd"/>
</dbReference>
<dbReference type="FunFam" id="3.30.559.30:FF:000001">
    <property type="entry name" value="Non-ribosomal peptide synthetase"/>
    <property type="match status" value="1"/>
</dbReference>
<dbReference type="SUPFAM" id="SSF52777">
    <property type="entry name" value="CoA-dependent acyltransferases"/>
    <property type="match status" value="2"/>
</dbReference>
<dbReference type="FunFam" id="3.40.50.12780:FF:000012">
    <property type="entry name" value="Non-ribosomal peptide synthetase"/>
    <property type="match status" value="2"/>
</dbReference>
<dbReference type="Gene3D" id="3.30.300.30">
    <property type="match status" value="2"/>
</dbReference>
<dbReference type="InterPro" id="IPR023213">
    <property type="entry name" value="CAT-like_dom_sf"/>
</dbReference>
<dbReference type="InterPro" id="IPR036736">
    <property type="entry name" value="ACP-like_sf"/>
</dbReference>
<dbReference type="SUPFAM" id="SSF47336">
    <property type="entry name" value="ACP-like"/>
    <property type="match status" value="2"/>
</dbReference>
<organism evidence="7 8">
    <name type="scientific">Candidatus Thiomargarita nelsonii</name>
    <dbReference type="NCBI Taxonomy" id="1003181"/>
    <lineage>
        <taxon>Bacteria</taxon>
        <taxon>Pseudomonadati</taxon>
        <taxon>Pseudomonadota</taxon>
        <taxon>Gammaproteobacteria</taxon>
        <taxon>Thiotrichales</taxon>
        <taxon>Thiotrichaceae</taxon>
        <taxon>Thiomargarita</taxon>
    </lineage>
</organism>
<dbReference type="InterPro" id="IPR001031">
    <property type="entry name" value="Thioesterase"/>
</dbReference>
<dbReference type="GO" id="GO:0005829">
    <property type="term" value="C:cytosol"/>
    <property type="evidence" value="ECO:0007669"/>
    <property type="project" value="TreeGrafter"/>
</dbReference>
<dbReference type="InterPro" id="IPR001242">
    <property type="entry name" value="Condensation_dom"/>
</dbReference>
<evidence type="ECO:0000313" key="7">
    <source>
        <dbReference type="EMBL" id="TGO02729.1"/>
    </source>
</evidence>
<evidence type="ECO:0000256" key="2">
    <source>
        <dbReference type="ARBA" id="ARBA00006432"/>
    </source>
</evidence>
<dbReference type="CDD" id="cd05930">
    <property type="entry name" value="A_NRPS"/>
    <property type="match status" value="1"/>
</dbReference>
<dbReference type="EMBL" id="JSZA02000085">
    <property type="protein sequence ID" value="TGO02729.1"/>
    <property type="molecule type" value="Genomic_DNA"/>
</dbReference>
<dbReference type="InterPro" id="IPR010071">
    <property type="entry name" value="AA_adenyl_dom"/>
</dbReference>
<dbReference type="Gene3D" id="2.30.38.10">
    <property type="entry name" value="Luciferase, Domain 3"/>
    <property type="match status" value="2"/>
</dbReference>
<keyword evidence="4" id="KW-0597">Phosphoprotein</keyword>
<dbReference type="PANTHER" id="PTHR45527">
    <property type="entry name" value="NONRIBOSOMAL PEPTIDE SYNTHETASE"/>
    <property type="match status" value="1"/>
</dbReference>
<dbReference type="FunFam" id="3.40.50.980:FF:000002">
    <property type="entry name" value="Enterobactin synthetase component F"/>
    <property type="match status" value="1"/>
</dbReference>
<evidence type="ECO:0000256" key="5">
    <source>
        <dbReference type="ARBA" id="ARBA00022598"/>
    </source>
</evidence>
<gene>
    <name evidence="7" type="ORF">PN36_20090</name>
</gene>
<name>A0A4E0QMW0_9GAMM</name>
<dbReference type="Gene3D" id="1.10.1200.10">
    <property type="entry name" value="ACP-like"/>
    <property type="match status" value="2"/>
</dbReference>
<keyword evidence="5" id="KW-0436">Ligase</keyword>
<sequence length="1902" mass="215321">MVEFNQTQVAYPQNQCIHQLFEAQVERTPDAIAVVFKDQTLSYCTLNQRANQLAYHLQSLGVKPDMLVGICIERSCEMIIGLLGILKAGGAYLPLEPSYPKQRLAFMLEDAQVSVLLTEQKLVAELPKHNAQIVCLDTPSQRINNPNNSVLPENLAYVIYTSGSTGRPKGVMITHRNLVNAYYAWEDAYQLRDMKTHLQMANFSFDVFSGDLVRALCSGGQLVLCPQENLLAPEKLYQLMQEKQIECAEFVPVVLKQLVQYLEKTAQTLNFIKCLVVGSDKFYMQEYQKLKRLTSQKTRIINSYGTSEATIDSTYFTYFESTQISGIVPIGHPFANTQIYLLDRHCQPVPIGVAGELHIGGAGVSRGYFNRPELTQERFIPNPFNEGTRLYKTGDLARYLPDGNIEYLGRIDNQVKIRGIRIEIGEIEAVLGQHPAVRENAVIVDETETRLIAFIVLNIENEKTDLRAFLQKQLPVIPSAFVPMEAMPLTPNGKIDRHALLNLSVISYQLSENTFVAPRTPEEELLAGIWSTVLGHQKVGIHDNFFELGGHSLLATQIVSRIRDSFSLELPLRHLFESPTIAGLTEQLKIVQRDQSLPPITPQDEIWPLSFAQQRLWFLDQLEGENVIYNLSTALCLEGPLHSAALKQSLQEIVQRHQSLRSCFPMNPPQAQLSVISYQLSVREALPEQVQKIVNEEAQRPFNISKGPLFRATLLQLGPESHILLLTMHHIISDGWSKGIFNKELSALYTAFSQGQASPLSPLPIQYTDFAHWQRQWLTGKILEKQLDYWKQQLAGAPGLLELPTDHPRPAIQRYQGQTESLQLSASLTGQLKTLSQQTGATLFMTLLSAFAILLYRYTGQNDIMIGTPIANRTHRQIEPLIGFFVNTLVLRLKLTGHPHFDQLLKHVRQIALEAYAHQDLPFEQLVEELQPERTLSHTPLFQVMFVLQNAPMDHLELPGLTLTPLEVESVIAKFDLTLTLEETANRLKGTLEYNTDLFEKATIKRMIGHYQTLLESILKKPQQSIDKLPILTAAEYQQIKTWNKKTADYPVDLCIHQLFEAQVARTPQAIALVFEDQQLSYQTLNRKANQLAHYLQTLGIKPDRLVGLCIERSLEMVIGILGILKAGGAYLPLDPNYPTARLAFMLQDAKVEILLTQSSIQLPSAQRIDLDTEQFTEWNSENPISGVKPNNLAYLIYTSGSTGKPKGVLVQHNNVARLFTATQAWFHFNKKDVWTLFHSYAFDFSVWELWGALLHGGRLIIVPYWISRSPEAFYELLQQQGVTILNQTPSAFRQLIHKNDHLNLRHIIFGGEALEIQSLTPWFEQHGDQTPQLINMYGITETTVHVTYQPLTAQNNPKSLIGKPIPDLQVYILDKNLQPTPIGIPGELHIGGSGVARGYLNRPDLTAEKFITINENKRLYKTGDIARYLPDGNIEYLGRLDKQIKIRGFRIELGEIETVLAQHPAVQENIVINQKRLIAYIVPKPEKTINTIEIRRYLKDKIPDYMIPNTIVQIEAIPLTPNGKIDNAALPAPTIPTQSHIVTPRTLLEERLACIWLEILGIKKTQQLGPSQINIHDNFFDLGGHSLSAARLINRIRDIFQVELPIRYLFEYPTIAELAKSIQSDPQQTQPKRWTYIVPIRASGTQKPFFIVPGAGGGEIELIHLTKLVYLLGQQQPVYGLQARGWDGKHKPHPDVESMATDYLKEIRTIQPQGPYLLGGECIGGMIAFEMAQQLHTQGQKVALLVLIDTVLLKKISHLTHPIYKTLELHHWKARLKHHWKTVPQLTPTKLIPYLFDKAKKAMGRVFTQNDIPQVQQIQQERMDAHINTLRRYKPKVYPDRLVLLVTKGLSKQMQDTTLGWEKLAGLEIYKLPGEPASYLGELVQNTAQRLRACLDEAQNK</sequence>
<dbReference type="InterPro" id="IPR009081">
    <property type="entry name" value="PP-bd_ACP"/>
</dbReference>
<evidence type="ECO:0000256" key="3">
    <source>
        <dbReference type="ARBA" id="ARBA00022450"/>
    </source>
</evidence>
<dbReference type="FunFam" id="1.10.1200.10:FF:000005">
    <property type="entry name" value="Nonribosomal peptide synthetase 1"/>
    <property type="match status" value="2"/>
</dbReference>
<proteinExistence type="inferred from homology"/>
<dbReference type="Pfam" id="PF00501">
    <property type="entry name" value="AMP-binding"/>
    <property type="match status" value="2"/>
</dbReference>
<evidence type="ECO:0000259" key="6">
    <source>
        <dbReference type="PROSITE" id="PS50075"/>
    </source>
</evidence>
<dbReference type="PROSITE" id="PS00012">
    <property type="entry name" value="PHOSPHOPANTETHEINE"/>
    <property type="match status" value="2"/>
</dbReference>
<dbReference type="InterPro" id="IPR045851">
    <property type="entry name" value="AMP-bd_C_sf"/>
</dbReference>
<evidence type="ECO:0000256" key="1">
    <source>
        <dbReference type="ARBA" id="ARBA00001957"/>
    </source>
</evidence>
<dbReference type="NCBIfam" id="NF003417">
    <property type="entry name" value="PRK04813.1"/>
    <property type="match status" value="2"/>
</dbReference>